<accession>A0ABT0E7X2</accession>
<dbReference type="PANTHER" id="PTHR47371">
    <property type="entry name" value="LIPOTEICHOIC ACID SYNTHASE"/>
    <property type="match status" value="1"/>
</dbReference>
<feature type="transmembrane region" description="Helical" evidence="6">
    <location>
        <begin position="178"/>
        <end position="197"/>
    </location>
</feature>
<dbReference type="Proteomes" id="UP001165524">
    <property type="component" value="Unassembled WGS sequence"/>
</dbReference>
<evidence type="ECO:0000313" key="9">
    <source>
        <dbReference type="Proteomes" id="UP001165524"/>
    </source>
</evidence>
<feature type="transmembrane region" description="Helical" evidence="6">
    <location>
        <begin position="56"/>
        <end position="76"/>
    </location>
</feature>
<evidence type="ECO:0000256" key="6">
    <source>
        <dbReference type="SAM" id="Phobius"/>
    </source>
</evidence>
<keyword evidence="9" id="KW-1185">Reference proteome</keyword>
<keyword evidence="3 6" id="KW-0812">Transmembrane</keyword>
<dbReference type="InterPro" id="IPR012160">
    <property type="entry name" value="LtaS-like"/>
</dbReference>
<proteinExistence type="predicted"/>
<evidence type="ECO:0000256" key="1">
    <source>
        <dbReference type="ARBA" id="ARBA00004651"/>
    </source>
</evidence>
<evidence type="ECO:0000313" key="8">
    <source>
        <dbReference type="EMBL" id="MCK0537937.1"/>
    </source>
</evidence>
<gene>
    <name evidence="8" type="ORF">MU846_09455</name>
</gene>
<keyword evidence="4 6" id="KW-1133">Transmembrane helix</keyword>
<dbReference type="PANTHER" id="PTHR47371:SF3">
    <property type="entry name" value="PHOSPHOGLYCEROL TRANSFERASE I"/>
    <property type="match status" value="1"/>
</dbReference>
<dbReference type="InterPro" id="IPR050448">
    <property type="entry name" value="OpgB/LTA_synthase_biosynth"/>
</dbReference>
<sequence>MLARLTPRVRMLLTLVLVVFSILALLRIGFFLYFLRPQAAMHGEALWRAFWIGVRFDLRLALLVMLPVAALSFLPWPLRLRDSRLSGGLLTGYLTVVALALTSFYVADFAHFAYLGERINITVKEFFNDQRDSMLMVWQSYPVVRLALLLAVSGYIGYRFAGWLLARYRSQVWPQRGWPARLMVVGVCLALFCVGILGKVTSVVPLRWSNAFFSGNVQISSLGLNPVMYFFDTYSNQGTSYDREQVRAHYDQISRYLGVDEPDAEALNFVRRSAGNDNTTRPNVVFIMLESLGANRLGLYGNPTGATPHLDALANNQSLFFPRFLVPASGTARTVFGLVTSIPDVSWGGSTSSRNPVIIDQYTLVNEFEDYHKLYFIGGDAGWANIRGLLEHNIHGLELWEQKDFNAPTVDVWGISDRELFKAAHQRANEVAKDGPFVMFIQTAANHRPYTIPVDDSGFEIKQPDMDELSKYTWLDHAQYNAARLLDFNINYYLTELVAGSEYERNTIFVLYGDHNTRGTFGQHMSWSEYLGLDGYHVPFIIHAPGIIEEARVMDVNASLVDILPTVLELAGLPYENRTMGRNLFDIDPDWNYVTVFGGDRSVRPSIGLIGAEHYLQMYYNGEQPRLYSLLEPSLDNERTELEPEKAAQMKNLLEGLYETQRYMLHHNKK</sequence>
<feature type="transmembrane region" description="Helical" evidence="6">
    <location>
        <begin position="12"/>
        <end position="36"/>
    </location>
</feature>
<feature type="domain" description="Sulfatase N-terminal" evidence="7">
    <location>
        <begin position="282"/>
        <end position="572"/>
    </location>
</feature>
<dbReference type="InterPro" id="IPR000917">
    <property type="entry name" value="Sulfatase_N"/>
</dbReference>
<keyword evidence="5 6" id="KW-0472">Membrane</keyword>
<dbReference type="Gene3D" id="3.40.720.10">
    <property type="entry name" value="Alkaline Phosphatase, subunit A"/>
    <property type="match status" value="1"/>
</dbReference>
<organism evidence="8 9">
    <name type="scientific">Alcanivorax quisquiliarum</name>
    <dbReference type="NCBI Taxonomy" id="2933565"/>
    <lineage>
        <taxon>Bacteria</taxon>
        <taxon>Pseudomonadati</taxon>
        <taxon>Pseudomonadota</taxon>
        <taxon>Gammaproteobacteria</taxon>
        <taxon>Oceanospirillales</taxon>
        <taxon>Alcanivoracaceae</taxon>
        <taxon>Alcanivorax</taxon>
    </lineage>
</organism>
<name>A0ABT0E7X2_9GAMM</name>
<evidence type="ECO:0000256" key="4">
    <source>
        <dbReference type="ARBA" id="ARBA00022989"/>
    </source>
</evidence>
<dbReference type="InterPro" id="IPR017850">
    <property type="entry name" value="Alkaline_phosphatase_core_sf"/>
</dbReference>
<comment type="caution">
    <text evidence="8">The sequence shown here is derived from an EMBL/GenBank/DDBJ whole genome shotgun (WGS) entry which is preliminary data.</text>
</comment>
<dbReference type="RefSeq" id="WP_246952035.1">
    <property type="nucleotide sequence ID" value="NZ_JALKII010000005.1"/>
</dbReference>
<dbReference type="EMBL" id="JALKII010000005">
    <property type="protein sequence ID" value="MCK0537937.1"/>
    <property type="molecule type" value="Genomic_DNA"/>
</dbReference>
<dbReference type="SUPFAM" id="SSF53649">
    <property type="entry name" value="Alkaline phosphatase-like"/>
    <property type="match status" value="1"/>
</dbReference>
<reference evidence="8" key="1">
    <citation type="submission" date="2022-04" db="EMBL/GenBank/DDBJ databases">
        <title>Alcanivorax sp. CY1518 draft genome sequence.</title>
        <authorList>
            <person name="Zhao G."/>
            <person name="An M."/>
        </authorList>
    </citation>
    <scope>NUCLEOTIDE SEQUENCE</scope>
    <source>
        <strain evidence="8">CY1518</strain>
    </source>
</reference>
<evidence type="ECO:0000256" key="5">
    <source>
        <dbReference type="ARBA" id="ARBA00023136"/>
    </source>
</evidence>
<evidence type="ECO:0000256" key="2">
    <source>
        <dbReference type="ARBA" id="ARBA00022475"/>
    </source>
</evidence>
<evidence type="ECO:0000256" key="3">
    <source>
        <dbReference type="ARBA" id="ARBA00022692"/>
    </source>
</evidence>
<feature type="transmembrane region" description="Helical" evidence="6">
    <location>
        <begin position="143"/>
        <end position="166"/>
    </location>
</feature>
<dbReference type="Pfam" id="PF00884">
    <property type="entry name" value="Sulfatase"/>
    <property type="match status" value="1"/>
</dbReference>
<keyword evidence="2" id="KW-1003">Cell membrane</keyword>
<evidence type="ECO:0000259" key="7">
    <source>
        <dbReference type="Pfam" id="PF00884"/>
    </source>
</evidence>
<comment type="subcellular location">
    <subcellularLocation>
        <location evidence="1">Cell membrane</location>
        <topology evidence="1">Multi-pass membrane protein</topology>
    </subcellularLocation>
</comment>
<dbReference type="PIRSF" id="PIRSF005091">
    <property type="entry name" value="Mmb_sulf_HI1246"/>
    <property type="match status" value="1"/>
</dbReference>
<protein>
    <submittedName>
        <fullName evidence="8">Sulfatase-like hydrolase/transferase</fullName>
    </submittedName>
</protein>
<dbReference type="CDD" id="cd16015">
    <property type="entry name" value="LTA_synthase"/>
    <property type="match status" value="1"/>
</dbReference>
<feature type="transmembrane region" description="Helical" evidence="6">
    <location>
        <begin position="88"/>
        <end position="107"/>
    </location>
</feature>